<dbReference type="InterPro" id="IPR024456">
    <property type="entry name" value="Integrase_catalytic_putative"/>
</dbReference>
<dbReference type="RefSeq" id="WP_061150326.1">
    <property type="nucleotide sequence ID" value="NZ_FCOM02000038.1"/>
</dbReference>
<reference evidence="3" key="1">
    <citation type="submission" date="2016-01" db="EMBL/GenBank/DDBJ databases">
        <authorList>
            <person name="Peeters C."/>
        </authorList>
    </citation>
    <scope>NUCLEOTIDE SEQUENCE [LARGE SCALE GENOMIC DNA]</scope>
    <source>
        <strain evidence="3">LMG 29317</strain>
    </source>
</reference>
<dbReference type="AlphaFoldDB" id="A0A158KKZ9"/>
<dbReference type="Gene3D" id="1.10.443.10">
    <property type="entry name" value="Intergrase catalytic core"/>
    <property type="match status" value="1"/>
</dbReference>
<sequence length="385" mass="43037">MEVTLNVKALLNGYRLPADFKRELEVLFRENVNRVHSRTRLSAKSLSVKTQGYRLQKLCRSFEELRENGFALQSPWSFKEKHIRFLVNLWVGKKQSGGTIENKITYFRAFSNWIDKPNLIGTAGDYVDRKKHGLVRSYSALEDKSWEGNNIDVIAVLDAIAKTDPVVAMQLKLQAAFGLRVEESFLLRPKESVRRDGLLSVTRGTKGGRDRVVPMELQLIVLEEAMNYCNTLTGSTIPDGYTKTQWRNHYYDVLKRHGVTKAGLGVTSHGMRHGYLQQMYERLTGVAAPIKGTGEKADVKTHRLAMRQVVEAAGHSRIDKANAYVARYNAVAQQKSAAISLEEAQAAIVSASGEKKAAAKLLGVSRQALYRILGREECANNGGGR</sequence>
<protein>
    <submittedName>
        <fullName evidence="3">Fis family transcriptional regulator</fullName>
    </submittedName>
</protein>
<dbReference type="InterPro" id="IPR011010">
    <property type="entry name" value="DNA_brk_join_enz"/>
</dbReference>
<evidence type="ECO:0000256" key="1">
    <source>
        <dbReference type="ARBA" id="ARBA00023172"/>
    </source>
</evidence>
<dbReference type="EMBL" id="FCOM02000038">
    <property type="protein sequence ID" value="SAL81802.1"/>
    <property type="molecule type" value="Genomic_DNA"/>
</dbReference>
<keyword evidence="4" id="KW-1185">Reference proteome</keyword>
<dbReference type="OrthoDB" id="5394387at2"/>
<accession>A0A158KKZ9</accession>
<evidence type="ECO:0000313" key="3">
    <source>
        <dbReference type="EMBL" id="SAL81802.1"/>
    </source>
</evidence>
<dbReference type="InterPro" id="IPR013762">
    <property type="entry name" value="Integrase-like_cat_sf"/>
</dbReference>
<evidence type="ECO:0000313" key="4">
    <source>
        <dbReference type="Proteomes" id="UP000055019"/>
    </source>
</evidence>
<evidence type="ECO:0000259" key="2">
    <source>
        <dbReference type="Pfam" id="PF12835"/>
    </source>
</evidence>
<feature type="domain" description="Integrase catalytic" evidence="2">
    <location>
        <begin position="155"/>
        <end position="277"/>
    </location>
</feature>
<gene>
    <name evidence="3" type="ORF">AWB74_06065</name>
</gene>
<dbReference type="Proteomes" id="UP000055019">
    <property type="component" value="Unassembled WGS sequence"/>
</dbReference>
<comment type="caution">
    <text evidence="3">The sequence shown here is derived from an EMBL/GenBank/DDBJ whole genome shotgun (WGS) entry which is preliminary data.</text>
</comment>
<proteinExistence type="predicted"/>
<dbReference type="GO" id="GO:0003677">
    <property type="term" value="F:DNA binding"/>
    <property type="evidence" value="ECO:0007669"/>
    <property type="project" value="InterPro"/>
</dbReference>
<dbReference type="GO" id="GO:0015074">
    <property type="term" value="P:DNA integration"/>
    <property type="evidence" value="ECO:0007669"/>
    <property type="project" value="InterPro"/>
</dbReference>
<dbReference type="Pfam" id="PF12835">
    <property type="entry name" value="Integrase_1"/>
    <property type="match status" value="1"/>
</dbReference>
<keyword evidence="1" id="KW-0233">DNA recombination</keyword>
<dbReference type="SUPFAM" id="SSF56349">
    <property type="entry name" value="DNA breaking-rejoining enzymes"/>
    <property type="match status" value="1"/>
</dbReference>
<name>A0A158KKZ9_9BURK</name>
<organism evidence="3 4">
    <name type="scientific">Caballeronia arvi</name>
    <dbReference type="NCBI Taxonomy" id="1777135"/>
    <lineage>
        <taxon>Bacteria</taxon>
        <taxon>Pseudomonadati</taxon>
        <taxon>Pseudomonadota</taxon>
        <taxon>Betaproteobacteria</taxon>
        <taxon>Burkholderiales</taxon>
        <taxon>Burkholderiaceae</taxon>
        <taxon>Caballeronia</taxon>
    </lineage>
</organism>
<dbReference type="GO" id="GO:0006310">
    <property type="term" value="P:DNA recombination"/>
    <property type="evidence" value="ECO:0007669"/>
    <property type="project" value="UniProtKB-KW"/>
</dbReference>